<dbReference type="GO" id="GO:0005737">
    <property type="term" value="C:cytoplasm"/>
    <property type="evidence" value="ECO:0007669"/>
    <property type="project" value="InterPro"/>
</dbReference>
<feature type="domain" description="BPG-independent PGAM N-terminal" evidence="9">
    <location>
        <begin position="39"/>
        <end position="89"/>
    </location>
</feature>
<comment type="similarity">
    <text evidence="3">Belongs to the BPG-independent phosphoglycerate mutase family.</text>
</comment>
<dbReference type="RefSeq" id="XP_040766565.1">
    <property type="nucleotide sequence ID" value="XM_040912319.1"/>
</dbReference>
<keyword evidence="11" id="KW-1185">Reference proteome</keyword>
<dbReference type="InterPro" id="IPR011258">
    <property type="entry name" value="BPG-indep_PGM_N"/>
</dbReference>
<sequence length="205" mass="22788">MGNSEVGHMNIRAGQVFWQDIVRIDVWIKKCQFHKNEAIVSDGGVNSHINHLYALLQVAKEVVMPHVYIHFFGDGSITAPRSAAGYVKGPPRSLRRRSMARSGPSWAAATQWTATSVASIAVDVLMKGDETDEFLEPIVVNRDKALVKDGDTVFFFNCRSDRIRGIVTVLGLPDKPTEVDVPKGLHYVTNTTPSSLSRLLFLRNR</sequence>
<evidence type="ECO:0000259" key="9">
    <source>
        <dbReference type="Pfam" id="PF06415"/>
    </source>
</evidence>
<dbReference type="Gene3D" id="3.40.720.10">
    <property type="entry name" value="Alkaline Phosphatase, subunit A"/>
    <property type="match status" value="1"/>
</dbReference>
<dbReference type="InParanoid" id="A0A165FDY7"/>
<dbReference type="InterPro" id="IPR017850">
    <property type="entry name" value="Alkaline_phosphatase_core_sf"/>
</dbReference>
<evidence type="ECO:0000313" key="11">
    <source>
        <dbReference type="Proteomes" id="UP000076871"/>
    </source>
</evidence>
<dbReference type="GO" id="GO:0030145">
    <property type="term" value="F:manganese ion binding"/>
    <property type="evidence" value="ECO:0007669"/>
    <property type="project" value="InterPro"/>
</dbReference>
<dbReference type="GO" id="GO:0004619">
    <property type="term" value="F:phosphoglycerate mutase activity"/>
    <property type="evidence" value="ECO:0007669"/>
    <property type="project" value="UniProtKB-EC"/>
</dbReference>
<comment type="pathway">
    <text evidence="2">Carbohydrate degradation; glycolysis; pyruvate from D-glyceraldehyde 3-phosphate: step 3/5.</text>
</comment>
<dbReference type="GO" id="GO:0006007">
    <property type="term" value="P:glucose catabolic process"/>
    <property type="evidence" value="ECO:0007669"/>
    <property type="project" value="InterPro"/>
</dbReference>
<evidence type="ECO:0000256" key="5">
    <source>
        <dbReference type="ARBA" id="ARBA00022723"/>
    </source>
</evidence>
<feature type="domain" description="BPG-independent PGAM N-terminal" evidence="9">
    <location>
        <begin position="106"/>
        <end position="189"/>
    </location>
</feature>
<keyword evidence="8" id="KW-0413">Isomerase</keyword>
<evidence type="ECO:0000256" key="7">
    <source>
        <dbReference type="ARBA" id="ARBA00023211"/>
    </source>
</evidence>
<dbReference type="SUPFAM" id="SSF64158">
    <property type="entry name" value="2,3-Bisphosphoglycerate-independent phosphoglycerate mutase, substrate-binding domain"/>
    <property type="match status" value="1"/>
</dbReference>
<dbReference type="OrthoDB" id="1886626at2759"/>
<evidence type="ECO:0000256" key="4">
    <source>
        <dbReference type="ARBA" id="ARBA00012026"/>
    </source>
</evidence>
<evidence type="ECO:0000256" key="8">
    <source>
        <dbReference type="ARBA" id="ARBA00023235"/>
    </source>
</evidence>
<evidence type="ECO:0000256" key="2">
    <source>
        <dbReference type="ARBA" id="ARBA00004798"/>
    </source>
</evidence>
<dbReference type="PANTHER" id="PTHR31637:SF0">
    <property type="entry name" value="2,3-BISPHOSPHOGLYCERATE-INDEPENDENT PHOSPHOGLYCERATE MUTASE"/>
    <property type="match status" value="1"/>
</dbReference>
<evidence type="ECO:0000256" key="6">
    <source>
        <dbReference type="ARBA" id="ARBA00023152"/>
    </source>
</evidence>
<dbReference type="PANTHER" id="PTHR31637">
    <property type="entry name" value="2,3-BISPHOSPHOGLYCERATE-INDEPENDENT PHOSPHOGLYCERATE MUTASE"/>
    <property type="match status" value="1"/>
</dbReference>
<evidence type="ECO:0000313" key="10">
    <source>
        <dbReference type="EMBL" id="KZT08825.1"/>
    </source>
</evidence>
<dbReference type="InterPro" id="IPR036646">
    <property type="entry name" value="PGAM_B_sf"/>
</dbReference>
<accession>A0A165FDY7</accession>
<comment type="cofactor">
    <cofactor evidence="1">
        <name>Mn(2+)</name>
        <dbReference type="ChEBI" id="CHEBI:29035"/>
    </cofactor>
</comment>
<organism evidence="10 11">
    <name type="scientific">Laetiporus sulphureus 93-53</name>
    <dbReference type="NCBI Taxonomy" id="1314785"/>
    <lineage>
        <taxon>Eukaryota</taxon>
        <taxon>Fungi</taxon>
        <taxon>Dikarya</taxon>
        <taxon>Basidiomycota</taxon>
        <taxon>Agaricomycotina</taxon>
        <taxon>Agaricomycetes</taxon>
        <taxon>Polyporales</taxon>
        <taxon>Laetiporus</taxon>
    </lineage>
</organism>
<protein>
    <recommendedName>
        <fullName evidence="4">phosphoglycerate mutase (2,3-diphosphoglycerate-independent)</fullName>
        <ecNumber evidence="4">5.4.2.12</ecNumber>
    </recommendedName>
</protein>
<keyword evidence="7" id="KW-0464">Manganese</keyword>
<keyword evidence="6" id="KW-0324">Glycolysis</keyword>
<reference evidence="10 11" key="1">
    <citation type="journal article" date="2016" name="Mol. Biol. Evol.">
        <title>Comparative Genomics of Early-Diverging Mushroom-Forming Fungi Provides Insights into the Origins of Lignocellulose Decay Capabilities.</title>
        <authorList>
            <person name="Nagy L.G."/>
            <person name="Riley R."/>
            <person name="Tritt A."/>
            <person name="Adam C."/>
            <person name="Daum C."/>
            <person name="Floudas D."/>
            <person name="Sun H."/>
            <person name="Yadav J.S."/>
            <person name="Pangilinan J."/>
            <person name="Larsson K.H."/>
            <person name="Matsuura K."/>
            <person name="Barry K."/>
            <person name="Labutti K."/>
            <person name="Kuo R."/>
            <person name="Ohm R.A."/>
            <person name="Bhattacharya S.S."/>
            <person name="Shirouzu T."/>
            <person name="Yoshinaga Y."/>
            <person name="Martin F.M."/>
            <person name="Grigoriev I.V."/>
            <person name="Hibbett D.S."/>
        </authorList>
    </citation>
    <scope>NUCLEOTIDE SEQUENCE [LARGE SCALE GENOMIC DNA]</scope>
    <source>
        <strain evidence="10 11">93-53</strain>
    </source>
</reference>
<dbReference type="GeneID" id="63829347"/>
<keyword evidence="5" id="KW-0479">Metal-binding</keyword>
<name>A0A165FDY7_9APHY</name>
<gene>
    <name evidence="10" type="ORF">LAESUDRAFT_757524</name>
</gene>
<dbReference type="STRING" id="1314785.A0A165FDY7"/>
<dbReference type="Proteomes" id="UP000076871">
    <property type="component" value="Unassembled WGS sequence"/>
</dbReference>
<evidence type="ECO:0000256" key="1">
    <source>
        <dbReference type="ARBA" id="ARBA00001936"/>
    </source>
</evidence>
<dbReference type="Gene3D" id="3.40.1450.10">
    <property type="entry name" value="BPG-independent phosphoglycerate mutase, domain B"/>
    <property type="match status" value="3"/>
</dbReference>
<dbReference type="UniPathway" id="UPA00109">
    <property type="reaction ID" value="UER00186"/>
</dbReference>
<evidence type="ECO:0000256" key="3">
    <source>
        <dbReference type="ARBA" id="ARBA00008819"/>
    </source>
</evidence>
<dbReference type="EMBL" id="KV427614">
    <property type="protein sequence ID" value="KZT08825.1"/>
    <property type="molecule type" value="Genomic_DNA"/>
</dbReference>
<dbReference type="Pfam" id="PF06415">
    <property type="entry name" value="iPGM_N"/>
    <property type="match status" value="2"/>
</dbReference>
<dbReference type="EC" id="5.4.2.12" evidence="4"/>
<dbReference type="GO" id="GO:0006096">
    <property type="term" value="P:glycolytic process"/>
    <property type="evidence" value="ECO:0007669"/>
    <property type="project" value="UniProtKB-UniPathway"/>
</dbReference>
<dbReference type="AlphaFoldDB" id="A0A165FDY7"/>
<proteinExistence type="inferred from homology"/>
<dbReference type="InterPro" id="IPR005995">
    <property type="entry name" value="Pgm_bpd_ind"/>
</dbReference>